<evidence type="ECO:0000313" key="3">
    <source>
        <dbReference type="EMBL" id="WCF29601.1"/>
    </source>
</evidence>
<geneLocation type="plasmid" evidence="3 4">
    <name>pXF-P1.CFBP8073</name>
</geneLocation>
<evidence type="ECO:0000256" key="1">
    <source>
        <dbReference type="ARBA" id="ARBA00023125"/>
    </source>
</evidence>
<dbReference type="GO" id="GO:0003677">
    <property type="term" value="F:DNA binding"/>
    <property type="evidence" value="ECO:0007669"/>
    <property type="project" value="UniProtKB-KW"/>
</dbReference>
<dbReference type="InterPro" id="IPR050807">
    <property type="entry name" value="TransReg_Diox_bact_type"/>
</dbReference>
<dbReference type="Gene3D" id="1.10.260.40">
    <property type="entry name" value="lambda repressor-like DNA-binding domains"/>
    <property type="match status" value="1"/>
</dbReference>
<dbReference type="PANTHER" id="PTHR46797:SF1">
    <property type="entry name" value="METHYLPHOSPHONATE SYNTHASE"/>
    <property type="match status" value="1"/>
</dbReference>
<evidence type="ECO:0000259" key="2">
    <source>
        <dbReference type="PROSITE" id="PS50943"/>
    </source>
</evidence>
<dbReference type="SUPFAM" id="SSF47413">
    <property type="entry name" value="lambda repressor-like DNA-binding domains"/>
    <property type="match status" value="1"/>
</dbReference>
<feature type="domain" description="HTH cro/C1-type" evidence="2">
    <location>
        <begin position="28"/>
        <end position="82"/>
    </location>
</feature>
<dbReference type="InterPro" id="IPR001387">
    <property type="entry name" value="Cro/C1-type_HTH"/>
</dbReference>
<dbReference type="PROSITE" id="PS50943">
    <property type="entry name" value="HTH_CROC1"/>
    <property type="match status" value="1"/>
</dbReference>
<dbReference type="InterPro" id="IPR010982">
    <property type="entry name" value="Lambda_DNA-bd_dom_sf"/>
</dbReference>
<dbReference type="PANTHER" id="PTHR46797">
    <property type="entry name" value="HTH-TYPE TRANSCRIPTIONAL REGULATOR"/>
    <property type="match status" value="1"/>
</dbReference>
<dbReference type="GO" id="GO:0005829">
    <property type="term" value="C:cytosol"/>
    <property type="evidence" value="ECO:0007669"/>
    <property type="project" value="TreeGrafter"/>
</dbReference>
<organism evidence="3 4">
    <name type="scientific">Xylella fastidiosa subsp. fastidiosa</name>
    <dbReference type="NCBI Taxonomy" id="644356"/>
    <lineage>
        <taxon>Bacteria</taxon>
        <taxon>Pseudomonadati</taxon>
        <taxon>Pseudomonadota</taxon>
        <taxon>Gammaproteobacteria</taxon>
        <taxon>Lysobacterales</taxon>
        <taxon>Lysobacteraceae</taxon>
        <taxon>Xylella</taxon>
    </lineage>
</organism>
<dbReference type="AlphaFoldDB" id="A0AAJ5R440"/>
<reference evidence="3" key="2">
    <citation type="submission" date="2022-10" db="EMBL/GenBank/DDBJ databases">
        <authorList>
            <person name="Landa B."/>
            <person name="Arias-Giraldo L.F."/>
            <person name="Roman-Ecija M."/>
            <person name="Velasco-Amo M.P."/>
            <person name="De La Fuente L."/>
            <person name="Marco-Noales E."/>
            <person name="Moralejo E."/>
        </authorList>
    </citation>
    <scope>NUCLEOTIDE SEQUENCE</scope>
    <source>
        <strain evidence="3">CFBP8073</strain>
        <plasmid evidence="3">pXF-P1.CFBP8073</plasmid>
    </source>
</reference>
<dbReference type="GO" id="GO:0003700">
    <property type="term" value="F:DNA-binding transcription factor activity"/>
    <property type="evidence" value="ECO:0007669"/>
    <property type="project" value="TreeGrafter"/>
</dbReference>
<dbReference type="Pfam" id="PF01381">
    <property type="entry name" value="HTH_3"/>
    <property type="match status" value="1"/>
</dbReference>
<sequence>MLHKQKTVNKVKKMKVVEPERLTFGRNFRNARNMAKLSQREIAEKTGLTQNWISMVENGRSTISIDNMAKLAKCVNVPLWKLLIPPL</sequence>
<keyword evidence="1" id="KW-0238">DNA-binding</keyword>
<evidence type="ECO:0000313" key="4">
    <source>
        <dbReference type="Proteomes" id="UP001211513"/>
    </source>
</evidence>
<protein>
    <submittedName>
        <fullName evidence="3">Helix-turn-helix domain-containing protein</fullName>
    </submittedName>
</protein>
<keyword evidence="3" id="KW-0614">Plasmid</keyword>
<accession>A0AAJ5R440</accession>
<dbReference type="SMART" id="SM00530">
    <property type="entry name" value="HTH_XRE"/>
    <property type="match status" value="1"/>
</dbReference>
<reference evidence="3" key="1">
    <citation type="journal article" date="2022" name="Phytopathology">
        <title>Complete circularized genome resources of seven strains of Xylella fastidiosa subsp. fastidiosa using hybrid assembly reveals unknown plasmids.</title>
        <authorList>
            <person name="Velasco-Amo M.D.P."/>
            <person name="Arias-Giraldo L.F.F."/>
            <person name="Ecija M.R."/>
            <person name="De La Fuente L."/>
            <person name="Marco-Noales E."/>
            <person name="Moralejo E."/>
            <person name="Navas-Cort J.A."/>
            <person name="Landa B.B."/>
        </authorList>
    </citation>
    <scope>NUCLEOTIDE SEQUENCE</scope>
    <source>
        <strain evidence="3">CFBP8073</strain>
    </source>
</reference>
<name>A0AAJ5R440_XYLFS</name>
<proteinExistence type="predicted"/>
<gene>
    <name evidence="3" type="ORF">OK117_12465</name>
</gene>
<dbReference type="Proteomes" id="UP001211513">
    <property type="component" value="Plasmid pXF-P1.CFBP8073"/>
</dbReference>
<dbReference type="CDD" id="cd00093">
    <property type="entry name" value="HTH_XRE"/>
    <property type="match status" value="1"/>
</dbReference>
<dbReference type="EMBL" id="CP109888">
    <property type="protein sequence ID" value="WCF29601.1"/>
    <property type="molecule type" value="Genomic_DNA"/>
</dbReference>
<dbReference type="RefSeq" id="WP_199276053.1">
    <property type="nucleotide sequence ID" value="NZ_CP109888.1"/>
</dbReference>